<comment type="similarity">
    <text evidence="2 12">Belongs to the PAM17 family.</text>
</comment>
<evidence type="ECO:0000256" key="5">
    <source>
        <dbReference type="ARBA" id="ARBA00022792"/>
    </source>
</evidence>
<evidence type="ECO:0000256" key="8">
    <source>
        <dbReference type="ARBA" id="ARBA00022989"/>
    </source>
</evidence>
<accession>A0A165ZSH4</accession>
<evidence type="ECO:0000256" key="12">
    <source>
        <dbReference type="RuleBase" id="RU367146"/>
    </source>
</evidence>
<dbReference type="GO" id="GO:0001405">
    <property type="term" value="C:PAM complex, Tim23 associated import motor"/>
    <property type="evidence" value="ECO:0007669"/>
    <property type="project" value="UniProtKB-UniRule"/>
</dbReference>
<evidence type="ECO:0000256" key="1">
    <source>
        <dbReference type="ARBA" id="ARBA00004448"/>
    </source>
</evidence>
<dbReference type="PANTHER" id="PTHR28021">
    <property type="entry name" value="PRESEQUENCE TRANSLOCATED-ASSOCIATED MOTOR SUBUNIT PAM17, MITOCHONDRIAL"/>
    <property type="match status" value="1"/>
</dbReference>
<evidence type="ECO:0000256" key="4">
    <source>
        <dbReference type="ARBA" id="ARBA00022692"/>
    </source>
</evidence>
<keyword evidence="11 12" id="KW-0472">Membrane</keyword>
<keyword evidence="3 12" id="KW-0813">Transport</keyword>
<keyword evidence="7" id="KW-0809">Transit peptide</keyword>
<reference evidence="13 14" key="1">
    <citation type="journal article" date="2016" name="Mol. Biol. Evol.">
        <title>Comparative Genomics of Early-Diverging Mushroom-Forming Fungi Provides Insights into the Origins of Lignocellulose Decay Capabilities.</title>
        <authorList>
            <person name="Nagy L.G."/>
            <person name="Riley R."/>
            <person name="Tritt A."/>
            <person name="Adam C."/>
            <person name="Daum C."/>
            <person name="Floudas D."/>
            <person name="Sun H."/>
            <person name="Yadav J.S."/>
            <person name="Pangilinan J."/>
            <person name="Larsson K.H."/>
            <person name="Matsuura K."/>
            <person name="Barry K."/>
            <person name="Labutti K."/>
            <person name="Kuo R."/>
            <person name="Ohm R.A."/>
            <person name="Bhattacharya S.S."/>
            <person name="Shirouzu T."/>
            <person name="Yoshinaga Y."/>
            <person name="Martin F.M."/>
            <person name="Grigoriev I.V."/>
            <person name="Hibbett D.S."/>
        </authorList>
    </citation>
    <scope>NUCLEOTIDE SEQUENCE [LARGE SCALE GENOMIC DNA]</scope>
    <source>
        <strain evidence="13 14">CBS 109695</strain>
    </source>
</reference>
<dbReference type="Proteomes" id="UP000076532">
    <property type="component" value="Unassembled WGS sequence"/>
</dbReference>
<evidence type="ECO:0000256" key="7">
    <source>
        <dbReference type="ARBA" id="ARBA00022946"/>
    </source>
</evidence>
<comment type="function">
    <text evidence="12">Component of the PAM complex, a complex required for the translocation of transit peptide-containing proteins from the inner membrane into the mitochondrial matrix in an ATP-dependent manner.</text>
</comment>
<evidence type="ECO:0000256" key="3">
    <source>
        <dbReference type="ARBA" id="ARBA00022448"/>
    </source>
</evidence>
<evidence type="ECO:0000313" key="13">
    <source>
        <dbReference type="EMBL" id="KZP10878.1"/>
    </source>
</evidence>
<comment type="subunit">
    <text evidence="12">Component of the PAM complex.</text>
</comment>
<dbReference type="GO" id="GO:0030150">
    <property type="term" value="P:protein import into mitochondrial matrix"/>
    <property type="evidence" value="ECO:0007669"/>
    <property type="project" value="UniProtKB-UniRule"/>
</dbReference>
<dbReference type="PANTHER" id="PTHR28021:SF1">
    <property type="entry name" value="PRESEQUENCE TRANSLOCATED-ASSOCIATED MOTOR SUBUNIT PAM17, MITOCHONDRIAL"/>
    <property type="match status" value="1"/>
</dbReference>
<keyword evidence="6 12" id="KW-0653">Protein transport</keyword>
<sequence>MASTSTKHKPPTLNWPEYLTIRGQKRKWETVMTIPFTIGGLMAGASYFGSLEMDPTKPILGIEPLFFYGGCTAACMGAGYLIGPSVGAACWRLTHRRTMNLIDARDREFHKRIVKNRVDPQMQSATNPVPDFYAEKVSSLHQYRQWLRDQAKYKRKSVLPEM</sequence>
<gene>
    <name evidence="13" type="ORF">FIBSPDRAFT_922245</name>
</gene>
<dbReference type="InterPro" id="IPR013875">
    <property type="entry name" value="Pam17"/>
</dbReference>
<evidence type="ECO:0000256" key="11">
    <source>
        <dbReference type="ARBA" id="ARBA00023136"/>
    </source>
</evidence>
<organism evidence="13 14">
    <name type="scientific">Athelia psychrophila</name>
    <dbReference type="NCBI Taxonomy" id="1759441"/>
    <lineage>
        <taxon>Eukaryota</taxon>
        <taxon>Fungi</taxon>
        <taxon>Dikarya</taxon>
        <taxon>Basidiomycota</taxon>
        <taxon>Agaricomycotina</taxon>
        <taxon>Agaricomycetes</taxon>
        <taxon>Agaricomycetidae</taxon>
        <taxon>Atheliales</taxon>
        <taxon>Atheliaceae</taxon>
        <taxon>Athelia</taxon>
    </lineage>
</organism>
<dbReference type="AlphaFoldDB" id="A0A165ZSH4"/>
<feature type="transmembrane region" description="Helical" evidence="12">
    <location>
        <begin position="65"/>
        <end position="91"/>
    </location>
</feature>
<keyword evidence="8 12" id="KW-1133">Transmembrane helix</keyword>
<evidence type="ECO:0000256" key="9">
    <source>
        <dbReference type="ARBA" id="ARBA00023010"/>
    </source>
</evidence>
<keyword evidence="5 12" id="KW-0999">Mitochondrion inner membrane</keyword>
<keyword evidence="10 12" id="KW-0496">Mitochondrion</keyword>
<keyword evidence="14" id="KW-1185">Reference proteome</keyword>
<evidence type="ECO:0000256" key="2">
    <source>
        <dbReference type="ARBA" id="ARBA00006837"/>
    </source>
</evidence>
<protein>
    <recommendedName>
        <fullName evidence="12">Presequence translocated-associated motor subunit PAM17</fullName>
    </recommendedName>
</protein>
<dbReference type="Pfam" id="PF08566">
    <property type="entry name" value="Pam17"/>
    <property type="match status" value="1"/>
</dbReference>
<comment type="subcellular location">
    <subcellularLocation>
        <location evidence="1 12">Mitochondrion inner membrane</location>
        <topology evidence="1 12">Multi-pass membrane protein</topology>
    </subcellularLocation>
</comment>
<evidence type="ECO:0000313" key="14">
    <source>
        <dbReference type="Proteomes" id="UP000076532"/>
    </source>
</evidence>
<feature type="transmembrane region" description="Helical" evidence="12">
    <location>
        <begin position="31"/>
        <end position="50"/>
    </location>
</feature>
<evidence type="ECO:0000256" key="6">
    <source>
        <dbReference type="ARBA" id="ARBA00022927"/>
    </source>
</evidence>
<keyword evidence="9 12" id="KW-0811">Translocation</keyword>
<evidence type="ECO:0000256" key="10">
    <source>
        <dbReference type="ARBA" id="ARBA00023128"/>
    </source>
</evidence>
<proteinExistence type="inferred from homology"/>
<dbReference type="STRING" id="436010.A0A165ZSH4"/>
<name>A0A165ZSH4_9AGAM</name>
<keyword evidence="4 12" id="KW-0812">Transmembrane</keyword>
<dbReference type="EMBL" id="KV417672">
    <property type="protein sequence ID" value="KZP10878.1"/>
    <property type="molecule type" value="Genomic_DNA"/>
</dbReference>
<dbReference type="OrthoDB" id="5970083at2759"/>